<gene>
    <name evidence="3" type="ORF">PVAND_007887</name>
</gene>
<keyword evidence="2" id="KW-0812">Transmembrane</keyword>
<proteinExistence type="predicted"/>
<dbReference type="OrthoDB" id="7739421at2759"/>
<evidence type="ECO:0000256" key="2">
    <source>
        <dbReference type="SAM" id="Phobius"/>
    </source>
</evidence>
<comment type="caution">
    <text evidence="3">The sequence shown here is derived from an EMBL/GenBank/DDBJ whole genome shotgun (WGS) entry which is preliminary data.</text>
</comment>
<dbReference type="AlphaFoldDB" id="A0A9J6C828"/>
<dbReference type="Proteomes" id="UP001107558">
    <property type="component" value="Chromosome 2"/>
</dbReference>
<keyword evidence="2" id="KW-0472">Membrane</keyword>
<evidence type="ECO:0000313" key="3">
    <source>
        <dbReference type="EMBL" id="KAG5678194.1"/>
    </source>
</evidence>
<organism evidence="3 4">
    <name type="scientific">Polypedilum vanderplanki</name>
    <name type="common">Sleeping chironomid midge</name>
    <dbReference type="NCBI Taxonomy" id="319348"/>
    <lineage>
        <taxon>Eukaryota</taxon>
        <taxon>Metazoa</taxon>
        <taxon>Ecdysozoa</taxon>
        <taxon>Arthropoda</taxon>
        <taxon>Hexapoda</taxon>
        <taxon>Insecta</taxon>
        <taxon>Pterygota</taxon>
        <taxon>Neoptera</taxon>
        <taxon>Endopterygota</taxon>
        <taxon>Diptera</taxon>
        <taxon>Nematocera</taxon>
        <taxon>Chironomoidea</taxon>
        <taxon>Chironomidae</taxon>
        <taxon>Chironominae</taxon>
        <taxon>Polypedilum</taxon>
        <taxon>Polypedilum</taxon>
    </lineage>
</organism>
<sequence length="162" mass="19013">MSNSVDSEKTKLAIDELMKTPEGQALADKIRNKLKDLNTQFKELSPEDREKFTKDFQEKFSETFQDVKESIKARMDQNPDYASAEEEREIPINNFRVAPEPNYFFFLIAFIIVLVIFGFFGYKLYKSIMEKELKKDKKSKKELKKEKKLNSPPASPRSKKEK</sequence>
<evidence type="ECO:0000313" key="4">
    <source>
        <dbReference type="Proteomes" id="UP001107558"/>
    </source>
</evidence>
<keyword evidence="2" id="KW-1133">Transmembrane helix</keyword>
<protein>
    <submittedName>
        <fullName evidence="3">Uncharacterized protein</fullName>
    </submittedName>
</protein>
<feature type="transmembrane region" description="Helical" evidence="2">
    <location>
        <begin position="103"/>
        <end position="125"/>
    </location>
</feature>
<keyword evidence="4" id="KW-1185">Reference proteome</keyword>
<evidence type="ECO:0000256" key="1">
    <source>
        <dbReference type="SAM" id="MobiDB-lite"/>
    </source>
</evidence>
<dbReference type="EMBL" id="JADBJN010000002">
    <property type="protein sequence ID" value="KAG5678194.1"/>
    <property type="molecule type" value="Genomic_DNA"/>
</dbReference>
<name>A0A9J6C828_POLVA</name>
<accession>A0A9J6C828</accession>
<feature type="region of interest" description="Disordered" evidence="1">
    <location>
        <begin position="135"/>
        <end position="162"/>
    </location>
</feature>
<reference evidence="3" key="1">
    <citation type="submission" date="2021-03" db="EMBL/GenBank/DDBJ databases">
        <title>Chromosome level genome of the anhydrobiotic midge Polypedilum vanderplanki.</title>
        <authorList>
            <person name="Yoshida Y."/>
            <person name="Kikawada T."/>
            <person name="Gusev O."/>
        </authorList>
    </citation>
    <scope>NUCLEOTIDE SEQUENCE</scope>
    <source>
        <strain evidence="3">NIAS01</strain>
        <tissue evidence="3">Whole body or cell culture</tissue>
    </source>
</reference>